<gene>
    <name evidence="1" type="ORF">ABVT43_08315</name>
</gene>
<dbReference type="Pfam" id="PF01810">
    <property type="entry name" value="LysE"/>
    <property type="match status" value="1"/>
</dbReference>
<evidence type="ECO:0000313" key="2">
    <source>
        <dbReference type="Proteomes" id="UP001548189"/>
    </source>
</evidence>
<keyword evidence="2" id="KW-1185">Reference proteome</keyword>
<name>A0ABV2BT44_9GAMM</name>
<evidence type="ECO:0000313" key="1">
    <source>
        <dbReference type="EMBL" id="MET1255126.1"/>
    </source>
</evidence>
<accession>A0ABV2BT44</accession>
<dbReference type="InterPro" id="IPR001123">
    <property type="entry name" value="LeuE-type"/>
</dbReference>
<organism evidence="1 2">
    <name type="scientific">Aliikangiella maris</name>
    <dbReference type="NCBI Taxonomy" id="3162458"/>
    <lineage>
        <taxon>Bacteria</taxon>
        <taxon>Pseudomonadati</taxon>
        <taxon>Pseudomonadota</taxon>
        <taxon>Gammaproteobacteria</taxon>
        <taxon>Oceanospirillales</taxon>
        <taxon>Pleioneaceae</taxon>
        <taxon>Aliikangiella</taxon>
    </lineage>
</organism>
<dbReference type="Proteomes" id="UP001548189">
    <property type="component" value="Unassembled WGS sequence"/>
</dbReference>
<protein>
    <submittedName>
        <fullName evidence="1">LysE family translocator</fullName>
    </submittedName>
</protein>
<sequence length="208" mass="23373">MNTYLISFFILSLITVSSPGPAILFTVQNTLNHKLSETFRGILGVATGILFIATLATILLVFAANVMDFAFLITSVIGSLYFFYLSFSSLQKIAKNDLKNESRHNSFLSGILISLLNPKALAFFIFIFPLYLDTKAINYQRPILLSLIFSTNVIIVHSLYVCTFRHLAKSIDLQKFTQTFNKVSALLFFIFGILLIKQTLDNTSNLFT</sequence>
<comment type="caution">
    <text evidence="1">The sequence shown here is derived from an EMBL/GenBank/DDBJ whole genome shotgun (WGS) entry which is preliminary data.</text>
</comment>
<dbReference type="PANTHER" id="PTHR30086">
    <property type="entry name" value="ARGININE EXPORTER PROTEIN ARGO"/>
    <property type="match status" value="1"/>
</dbReference>
<proteinExistence type="predicted"/>
<dbReference type="EMBL" id="JBEVCJ010000007">
    <property type="protein sequence ID" value="MET1255126.1"/>
    <property type="molecule type" value="Genomic_DNA"/>
</dbReference>
<reference evidence="1 2" key="1">
    <citation type="submission" date="2024-06" db="EMBL/GenBank/DDBJ databases">
        <authorList>
            <person name="Li F."/>
        </authorList>
    </citation>
    <scope>NUCLEOTIDE SEQUENCE [LARGE SCALE GENOMIC DNA]</scope>
    <source>
        <strain evidence="1 2">GXAS 311</strain>
    </source>
</reference>
<dbReference type="PANTHER" id="PTHR30086:SF20">
    <property type="entry name" value="ARGININE EXPORTER PROTEIN ARGO-RELATED"/>
    <property type="match status" value="1"/>
</dbReference>